<dbReference type="InterPro" id="IPR054363">
    <property type="entry name" value="GH95_cat"/>
</dbReference>
<dbReference type="PANTHER" id="PTHR31084:SF0">
    <property type="entry name" value="ALPHA-L-FUCOSIDASE 2"/>
    <property type="match status" value="1"/>
</dbReference>
<dbReference type="InterPro" id="IPR027414">
    <property type="entry name" value="GH95_N_dom"/>
</dbReference>
<evidence type="ECO:0000259" key="2">
    <source>
        <dbReference type="Pfam" id="PF21307"/>
    </source>
</evidence>
<organism evidence="4 5">
    <name type="scientific">Tunturiibacter lichenicola</name>
    <dbReference type="NCBI Taxonomy" id="2051959"/>
    <lineage>
        <taxon>Bacteria</taxon>
        <taxon>Pseudomonadati</taxon>
        <taxon>Acidobacteriota</taxon>
        <taxon>Terriglobia</taxon>
        <taxon>Terriglobales</taxon>
        <taxon>Acidobacteriaceae</taxon>
        <taxon>Tunturiibacter</taxon>
    </lineage>
</organism>
<evidence type="ECO:0000259" key="1">
    <source>
        <dbReference type="Pfam" id="PF14498"/>
    </source>
</evidence>
<proteinExistence type="predicted"/>
<dbReference type="AlphaFoldDB" id="A0A7Y9NNR4"/>
<dbReference type="EMBL" id="JACCCV010000002">
    <property type="protein sequence ID" value="NYF52741.1"/>
    <property type="molecule type" value="Genomic_DNA"/>
</dbReference>
<dbReference type="PANTHER" id="PTHR31084">
    <property type="entry name" value="ALPHA-L-FUCOSIDASE 2"/>
    <property type="match status" value="1"/>
</dbReference>
<dbReference type="InterPro" id="IPR049053">
    <property type="entry name" value="AFCA-like_C"/>
</dbReference>
<dbReference type="Proteomes" id="UP000534186">
    <property type="component" value="Unassembled WGS sequence"/>
</dbReference>
<dbReference type="InterPro" id="IPR012341">
    <property type="entry name" value="6hp_glycosidase-like_sf"/>
</dbReference>
<dbReference type="Pfam" id="PF14498">
    <property type="entry name" value="Glyco_hyd_65N_2"/>
    <property type="match status" value="1"/>
</dbReference>
<dbReference type="GO" id="GO:0004560">
    <property type="term" value="F:alpha-L-fucosidase activity"/>
    <property type="evidence" value="ECO:0007669"/>
    <property type="project" value="UniProtKB-EC"/>
</dbReference>
<sequence>MSGFSKAERWGALTLLFGFSSMLAAQSFVPSGDLMVRFGAPARVFEEAMPTGNGRLGATMYGGVSEERVDLNESSMWSGSPHDSDRTDAAKELPEIRRLLLAGDNVAAETLVNKSFTSADAGSGDPRYGSYEELGKLLLSFDGMKDANASAYRRWLDLDGAVATTSFVVNGVRYTREVFTSAPDQVIVVHLRVSRSRSLSLRVRLGRVERFQTKTDGKDGLVMTGALDSGAHDVAGLRYATRVRAFTRGGTIKPVDGDSLLIYRADEVTLLVTAATNYGGFAGRHSHDAEFVALQDMRAAAQQPYKLLLARHQADYRSYFRRVSLAMGDGDAALEQSTAADRLAAAHWGANDPGLAALYFQFGRYLLISSSRPGGLPANLQGLWAEGIHPGWKGDWHLNVNVQMNYWPAEPTALGDLTDPLFALMEGLQVPGGHTARSYYGADGWVAHVMTNAWGFTSPGEEASWGSTIIGSAWLCQHIWEHYLYTGDAEFLRRMYPTMKGASEFYLSMLVHEPKHGWLVTAPSNSPENTFYMPDGRKASVCMGPAIDEENLRYLFGATAEAEAKLGLDEDLRTKLIQTQTQLAPIQIGTDGRVMEWLEPYREVDPHHRHVSHLWAVYPGGEIDPETTPKLAEAARQSLEVRGDGATGWSLAYKMLLWARLGDGDHAYALLRNLWNPVDPIKQSSAGSFPNLWDAHPPFQIDGNLGATAAIAGMLLDSRPNEVRVLPALPSALPEGRVDGLRAMGGVTVGVTWKAGRMTELRLQSKRDGVVKVRYGSVVRELQMKAGARKVLDGLLRTVG</sequence>
<feature type="domain" description="Alpha fucosidase A-like C-terminal" evidence="2">
    <location>
        <begin position="718"/>
        <end position="783"/>
    </location>
</feature>
<dbReference type="Gene3D" id="1.50.10.10">
    <property type="match status" value="1"/>
</dbReference>
<dbReference type="EC" id="3.2.1.51" evidence="4"/>
<dbReference type="InterPro" id="IPR016518">
    <property type="entry name" value="Alpha-L-fucosidase"/>
</dbReference>
<keyword evidence="4" id="KW-0326">Glycosidase</keyword>
<dbReference type="SUPFAM" id="SSF48208">
    <property type="entry name" value="Six-hairpin glycosidases"/>
    <property type="match status" value="1"/>
</dbReference>
<dbReference type="Pfam" id="PF22124">
    <property type="entry name" value="Glyco_hydro_95_cat"/>
    <property type="match status" value="1"/>
</dbReference>
<accession>A0A7Y9NNR4</accession>
<reference evidence="4 5" key="1">
    <citation type="submission" date="2020-07" db="EMBL/GenBank/DDBJ databases">
        <title>Genomic Encyclopedia of Type Strains, Phase IV (KMG-V): Genome sequencing to study the core and pangenomes of soil and plant-associated prokaryotes.</title>
        <authorList>
            <person name="Whitman W."/>
        </authorList>
    </citation>
    <scope>NUCLEOTIDE SEQUENCE [LARGE SCALE GENOMIC DNA]</scope>
    <source>
        <strain evidence="4 5">M8UP30</strain>
    </source>
</reference>
<dbReference type="Pfam" id="PF21307">
    <property type="entry name" value="Glyco_hydro_95_C"/>
    <property type="match status" value="1"/>
</dbReference>
<evidence type="ECO:0000313" key="5">
    <source>
        <dbReference type="Proteomes" id="UP000534186"/>
    </source>
</evidence>
<feature type="domain" description="Glycosyl hydrolase family 95 catalytic" evidence="3">
    <location>
        <begin position="305"/>
        <end position="715"/>
    </location>
</feature>
<evidence type="ECO:0000259" key="3">
    <source>
        <dbReference type="Pfam" id="PF22124"/>
    </source>
</evidence>
<dbReference type="PIRSF" id="PIRSF007663">
    <property type="entry name" value="UCP007663"/>
    <property type="match status" value="1"/>
</dbReference>
<comment type="caution">
    <text evidence="4">The sequence shown here is derived from an EMBL/GenBank/DDBJ whole genome shotgun (WGS) entry which is preliminary data.</text>
</comment>
<dbReference type="GO" id="GO:0005975">
    <property type="term" value="P:carbohydrate metabolic process"/>
    <property type="evidence" value="ECO:0007669"/>
    <property type="project" value="InterPro"/>
</dbReference>
<feature type="domain" description="Glycosyl hydrolase family 95 N-terminal" evidence="1">
    <location>
        <begin position="38"/>
        <end position="278"/>
    </location>
</feature>
<name>A0A7Y9NNR4_9BACT</name>
<dbReference type="InterPro" id="IPR008928">
    <property type="entry name" value="6-hairpin_glycosidase_sf"/>
</dbReference>
<protein>
    <submittedName>
        <fullName evidence="4">Alpha-L-fucosidase 2</fullName>
        <ecNumber evidence="4">3.2.1.51</ecNumber>
    </submittedName>
</protein>
<keyword evidence="4" id="KW-0378">Hydrolase</keyword>
<gene>
    <name evidence="4" type="ORF">HDF12_003140</name>
</gene>
<evidence type="ECO:0000313" key="4">
    <source>
        <dbReference type="EMBL" id="NYF52741.1"/>
    </source>
</evidence>